<proteinExistence type="predicted"/>
<evidence type="ECO:0000259" key="2">
    <source>
        <dbReference type="Pfam" id="PF01970"/>
    </source>
</evidence>
<feature type="transmembrane region" description="Helical" evidence="1">
    <location>
        <begin position="115"/>
        <end position="142"/>
    </location>
</feature>
<feature type="transmembrane region" description="Helical" evidence="1">
    <location>
        <begin position="396"/>
        <end position="418"/>
    </location>
</feature>
<feature type="transmembrane region" description="Helical" evidence="1">
    <location>
        <begin position="68"/>
        <end position="89"/>
    </location>
</feature>
<sequence>MEILHLLADETVQVGTSLVGALNPTILGLIFGGSLLGLLVGAIPGLTATMALALLINLSYGMPLENAVAFLLAVYIGAVSGGLNAAIMINIPGTPSAAATCLDGFPLAKQGKGGLAIGTGLIASFVGTIFSILVMIFLSPLIYKIALKFGHWEMFLLALFGIMICGTLSAGKDPLKGWIVGFLGFAAAMVGMEQIFAYPRLTFDFLQLKGGIPLIPALIGVFGVSEFLAVLQEEVAYKIEGKVGKVIPPMKEFVPLIPSAVRSGIIGVIIGAIPGAGEDIGSWLSYDVGKRRSRKGHLFGTGSYEGLVCSEVANNAVIGGAMIPLLTLAVPGSPPSAMFLAAVWLHGVRPGPMLNFENPGFLPLVAAMLILGSFAMLFWGLTLAKPMVAVLKIKREILLPIVIPLTVIGAYAGGVRIFDVYLMLAFGVLGYALRQMDYPLAPLVLGLILGPLADTSFRRALQQSRGAILPLLERPIGLILLACVAWLIWTGIKRTKQYYAEKAIADAAEDAAAAAAESE</sequence>
<evidence type="ECO:0000313" key="3">
    <source>
        <dbReference type="EMBL" id="TDY61249.1"/>
    </source>
</evidence>
<dbReference type="AlphaFoldDB" id="A0A4R8M757"/>
<feature type="transmembrane region" description="Helical" evidence="1">
    <location>
        <begin position="438"/>
        <end position="457"/>
    </location>
</feature>
<reference evidence="3 4" key="1">
    <citation type="submission" date="2019-03" db="EMBL/GenBank/DDBJ databases">
        <title>Genomic Encyclopedia of Type Strains, Phase IV (KMG-IV): sequencing the most valuable type-strain genomes for metagenomic binning, comparative biology and taxonomic classification.</title>
        <authorList>
            <person name="Goeker M."/>
        </authorList>
    </citation>
    <scope>NUCLEOTIDE SEQUENCE [LARGE SCALE GENOMIC DNA]</scope>
    <source>
        <strain evidence="3 4">DSM 25964</strain>
    </source>
</reference>
<feature type="domain" description="DUF112" evidence="2">
    <location>
        <begin position="27"/>
        <end position="445"/>
    </location>
</feature>
<gene>
    <name evidence="3" type="ORF">C8D99_106104</name>
</gene>
<dbReference type="EMBL" id="SORI01000006">
    <property type="protein sequence ID" value="TDY61249.1"/>
    <property type="molecule type" value="Genomic_DNA"/>
</dbReference>
<comment type="caution">
    <text evidence="3">The sequence shown here is derived from an EMBL/GenBank/DDBJ whole genome shotgun (WGS) entry which is preliminary data.</text>
</comment>
<evidence type="ECO:0000313" key="4">
    <source>
        <dbReference type="Proteomes" id="UP000295066"/>
    </source>
</evidence>
<dbReference type="Pfam" id="PF01970">
    <property type="entry name" value="TctA"/>
    <property type="match status" value="1"/>
</dbReference>
<dbReference type="OrthoDB" id="3217at2"/>
<dbReference type="PANTHER" id="PTHR35342:SF5">
    <property type="entry name" value="TRICARBOXYLIC TRANSPORT PROTEIN"/>
    <property type="match status" value="1"/>
</dbReference>
<organism evidence="3 4">
    <name type="scientific">Aminivibrio pyruvatiphilus</name>
    <dbReference type="NCBI Taxonomy" id="1005740"/>
    <lineage>
        <taxon>Bacteria</taxon>
        <taxon>Thermotogati</taxon>
        <taxon>Synergistota</taxon>
        <taxon>Synergistia</taxon>
        <taxon>Synergistales</taxon>
        <taxon>Aminobacteriaceae</taxon>
        <taxon>Aminivibrio</taxon>
    </lineage>
</organism>
<feature type="transmembrane region" description="Helical" evidence="1">
    <location>
        <begin position="210"/>
        <end position="231"/>
    </location>
</feature>
<feature type="transmembrane region" description="Helical" evidence="1">
    <location>
        <begin position="469"/>
        <end position="489"/>
    </location>
</feature>
<keyword evidence="1" id="KW-0812">Transmembrane</keyword>
<dbReference type="Proteomes" id="UP000295066">
    <property type="component" value="Unassembled WGS sequence"/>
</dbReference>
<keyword evidence="1" id="KW-1133">Transmembrane helix</keyword>
<feature type="transmembrane region" description="Helical" evidence="1">
    <location>
        <begin position="26"/>
        <end position="56"/>
    </location>
</feature>
<dbReference type="InterPro" id="IPR002823">
    <property type="entry name" value="DUF112_TM"/>
</dbReference>
<protein>
    <submittedName>
        <fullName evidence="3">Putative tricarboxylic transport membrane protein</fullName>
    </submittedName>
</protein>
<keyword evidence="1" id="KW-0472">Membrane</keyword>
<keyword evidence="4" id="KW-1185">Reference proteome</keyword>
<dbReference type="PANTHER" id="PTHR35342">
    <property type="entry name" value="TRICARBOXYLIC TRANSPORT PROTEIN"/>
    <property type="match status" value="1"/>
</dbReference>
<feature type="transmembrane region" description="Helical" evidence="1">
    <location>
        <begin position="177"/>
        <end position="198"/>
    </location>
</feature>
<feature type="transmembrane region" description="Helical" evidence="1">
    <location>
        <begin position="361"/>
        <end position="384"/>
    </location>
</feature>
<feature type="transmembrane region" description="Helical" evidence="1">
    <location>
        <begin position="154"/>
        <end position="171"/>
    </location>
</feature>
<dbReference type="RefSeq" id="WP_133957297.1">
    <property type="nucleotide sequence ID" value="NZ_SORI01000006.1"/>
</dbReference>
<evidence type="ECO:0000256" key="1">
    <source>
        <dbReference type="SAM" id="Phobius"/>
    </source>
</evidence>
<accession>A0A4R8M757</accession>
<name>A0A4R8M757_9BACT</name>